<sequence>MENWAKGTVTPLASTFPVEEAQKAAKFVDESLETSRQELHKLEEFVQDNRKLMKLVQKLPDEMSHDIMVPFGKAAFFPGRMIHTNEFVVLLGDGYYAERTAKQTLEVLRRRTSVLESKIEDIKTVMEDLHAEASFFTNTAAEAAAGVMEIREDYVEKPILKEKPDLGSWFIF</sequence>
<dbReference type="GO" id="GO:0019212">
    <property type="term" value="F:phosphatase inhibitor activity"/>
    <property type="evidence" value="ECO:0007669"/>
    <property type="project" value="TreeGrafter"/>
</dbReference>
<proteinExistence type="inferred from homology"/>
<dbReference type="PANTHER" id="PTHR15111">
    <property type="entry name" value="RNA POLYMERASE II SUBUNIT 5-MEDIATING PROTEIN NNX3"/>
    <property type="match status" value="1"/>
</dbReference>
<dbReference type="GO" id="GO:0005634">
    <property type="term" value="C:nucleus"/>
    <property type="evidence" value="ECO:0007669"/>
    <property type="project" value="UniProtKB-SubCell"/>
</dbReference>
<evidence type="ECO:0000256" key="1">
    <source>
        <dbReference type="ARBA" id="ARBA00004123"/>
    </source>
</evidence>
<dbReference type="CDD" id="cd23159">
    <property type="entry name" value="Prefoldin_URI1"/>
    <property type="match status" value="1"/>
</dbReference>
<dbReference type="Pfam" id="PF02996">
    <property type="entry name" value="Prefoldin"/>
    <property type="match status" value="1"/>
</dbReference>
<dbReference type="GO" id="GO:0000122">
    <property type="term" value="P:negative regulation of transcription by RNA polymerase II"/>
    <property type="evidence" value="ECO:0007669"/>
    <property type="project" value="TreeGrafter"/>
</dbReference>
<dbReference type="PANTHER" id="PTHR15111:SF0">
    <property type="entry name" value="UNCONVENTIONAL PREFOLDIN RPB5 INTERACTOR 1"/>
    <property type="match status" value="1"/>
</dbReference>
<dbReference type="Proteomes" id="UP000824469">
    <property type="component" value="Unassembled WGS sequence"/>
</dbReference>
<dbReference type="GO" id="GO:0009409">
    <property type="term" value="P:response to cold"/>
    <property type="evidence" value="ECO:0007669"/>
    <property type="project" value="UniProtKB-ARBA"/>
</dbReference>
<dbReference type="OMA" id="MENWAKG"/>
<evidence type="ECO:0000313" key="5">
    <source>
        <dbReference type="Proteomes" id="UP000824469"/>
    </source>
</evidence>
<evidence type="ECO:0000256" key="3">
    <source>
        <dbReference type="ARBA" id="ARBA00038295"/>
    </source>
</evidence>
<accession>A0AA38LJL7</accession>
<dbReference type="NCBIfam" id="TIGR00293">
    <property type="entry name" value="prefoldin subunit alpha"/>
    <property type="match status" value="1"/>
</dbReference>
<protein>
    <recommendedName>
        <fullName evidence="6">Prefoldin subunit</fullName>
    </recommendedName>
</protein>
<dbReference type="AlphaFoldDB" id="A0AA38LJL7"/>
<comment type="caution">
    <text evidence="4">The sequence shown here is derived from an EMBL/GenBank/DDBJ whole genome shotgun (WGS) entry which is preliminary data.</text>
</comment>
<dbReference type="GO" id="GO:0006457">
    <property type="term" value="P:protein folding"/>
    <property type="evidence" value="ECO:0007669"/>
    <property type="project" value="UniProtKB-ARBA"/>
</dbReference>
<dbReference type="Gene3D" id="1.10.287.370">
    <property type="match status" value="1"/>
</dbReference>
<dbReference type="GO" id="GO:0003714">
    <property type="term" value="F:transcription corepressor activity"/>
    <property type="evidence" value="ECO:0007669"/>
    <property type="project" value="TreeGrafter"/>
</dbReference>
<dbReference type="InterPro" id="IPR009053">
    <property type="entry name" value="Prefoldin"/>
</dbReference>
<evidence type="ECO:0000313" key="4">
    <source>
        <dbReference type="EMBL" id="KAH9326166.1"/>
    </source>
</evidence>
<comment type="subcellular location">
    <subcellularLocation>
        <location evidence="1">Nucleus</location>
    </subcellularLocation>
</comment>
<dbReference type="EMBL" id="JAHRHJ020000002">
    <property type="protein sequence ID" value="KAH9326166.1"/>
    <property type="molecule type" value="Genomic_DNA"/>
</dbReference>
<dbReference type="InterPro" id="IPR004127">
    <property type="entry name" value="Prefoldin_subunit_alpha"/>
</dbReference>
<organism evidence="4 5">
    <name type="scientific">Taxus chinensis</name>
    <name type="common">Chinese yew</name>
    <name type="synonym">Taxus wallichiana var. chinensis</name>
    <dbReference type="NCBI Taxonomy" id="29808"/>
    <lineage>
        <taxon>Eukaryota</taxon>
        <taxon>Viridiplantae</taxon>
        <taxon>Streptophyta</taxon>
        <taxon>Embryophyta</taxon>
        <taxon>Tracheophyta</taxon>
        <taxon>Spermatophyta</taxon>
        <taxon>Pinopsida</taxon>
        <taxon>Pinidae</taxon>
        <taxon>Conifers II</taxon>
        <taxon>Cupressales</taxon>
        <taxon>Taxaceae</taxon>
        <taxon>Taxus</taxon>
    </lineage>
</organism>
<gene>
    <name evidence="4" type="ORF">KI387_006344</name>
</gene>
<evidence type="ECO:0000256" key="2">
    <source>
        <dbReference type="ARBA" id="ARBA00023242"/>
    </source>
</evidence>
<name>A0AA38LJL7_TAXCH</name>
<dbReference type="GO" id="GO:0003682">
    <property type="term" value="F:chromatin binding"/>
    <property type="evidence" value="ECO:0007669"/>
    <property type="project" value="TreeGrafter"/>
</dbReference>
<dbReference type="InterPro" id="IPR052255">
    <property type="entry name" value="RNA_pol_II_subunit5-mediator"/>
</dbReference>
<keyword evidence="5" id="KW-1185">Reference proteome</keyword>
<dbReference type="SUPFAM" id="SSF46579">
    <property type="entry name" value="Prefoldin"/>
    <property type="match status" value="1"/>
</dbReference>
<reference evidence="4 5" key="1">
    <citation type="journal article" date="2021" name="Nat. Plants">
        <title>The Taxus genome provides insights into paclitaxel biosynthesis.</title>
        <authorList>
            <person name="Xiong X."/>
            <person name="Gou J."/>
            <person name="Liao Q."/>
            <person name="Li Y."/>
            <person name="Zhou Q."/>
            <person name="Bi G."/>
            <person name="Li C."/>
            <person name="Du R."/>
            <person name="Wang X."/>
            <person name="Sun T."/>
            <person name="Guo L."/>
            <person name="Liang H."/>
            <person name="Lu P."/>
            <person name="Wu Y."/>
            <person name="Zhang Z."/>
            <person name="Ro D.K."/>
            <person name="Shang Y."/>
            <person name="Huang S."/>
            <person name="Yan J."/>
        </authorList>
    </citation>
    <scope>NUCLEOTIDE SEQUENCE [LARGE SCALE GENOMIC DNA]</scope>
    <source>
        <strain evidence="4">Ta-2019</strain>
    </source>
</reference>
<evidence type="ECO:0008006" key="6">
    <source>
        <dbReference type="Google" id="ProtNLM"/>
    </source>
</evidence>
<comment type="similarity">
    <text evidence="3">Belongs to the RNA polymerase II subunit 5-mediating protein family.</text>
</comment>
<feature type="non-terminal residue" evidence="4">
    <location>
        <position position="172"/>
    </location>
</feature>
<keyword evidence="2" id="KW-0539">Nucleus</keyword>